<dbReference type="InterPro" id="IPR001633">
    <property type="entry name" value="EAL_dom"/>
</dbReference>
<gene>
    <name evidence="4" type="ORF">AAA083_09025</name>
</gene>
<dbReference type="InterPro" id="IPR029787">
    <property type="entry name" value="Nucleotide_cyclase"/>
</dbReference>
<dbReference type="EMBL" id="JBBNOP010000007">
    <property type="protein sequence ID" value="MEQ3363117.1"/>
    <property type="molecule type" value="Genomic_DNA"/>
</dbReference>
<dbReference type="SUPFAM" id="SSF55073">
    <property type="entry name" value="Nucleotide cyclase"/>
    <property type="match status" value="1"/>
</dbReference>
<dbReference type="SUPFAM" id="SSF141868">
    <property type="entry name" value="EAL domain-like"/>
    <property type="match status" value="1"/>
</dbReference>
<feature type="transmembrane region" description="Helical" evidence="1">
    <location>
        <begin position="143"/>
        <end position="164"/>
    </location>
</feature>
<dbReference type="InterPro" id="IPR000160">
    <property type="entry name" value="GGDEF_dom"/>
</dbReference>
<keyword evidence="1" id="KW-1133">Transmembrane helix</keyword>
<sequence>MTWNFTAECIAFIIACIILAYSRKSYLTPSLKNRIFQACLAITVSAIALNIASTLLIQNETAELIGATWLVTMLYFVATPLISTAYFYYTYATIAEARNRSRMTAVLGAIPYALYLLCVVANTWTGCLFYLDAQGEYHQGSLIIVTYIVFYLYCIMCFALAFASRKDLDPAITRILTLFPVLAVVVIVIQQMFPTYILSGSAAVCSLLIVYLYLQNKQISIDFLTRIPNRQEFSKMVALELKRQRPFTAVIVSVNNFKFLNDKFGSENGDAFLGSFSSYLHEAVDTPWLYRYGGDQFVALYEGDRRAKVDSFLDTLQDRMADPWQVEENHFVISCSIGVVTYPDVASSSSTIVNALEYCASESKRLGPNVVCRCTGDMVRAISRKHHIADILRTTLANDGFDTHYQPIWSIPKRRFVSAEALCRLDGTEFGSISPAEFIPIAEETGLIVDMTYLTLGKVCSFVKNVRDEHPDAPLECVSVNFSTILFMQNDLAERTLGIIEDSGIDPASIKIEITESTLVSNLDTARSFILTMHEAGVQFCLDDFGTGFSNISTILELPLDIIKLDKSIVWHASERERDGDDFLKHLISAFKAMGSEVLAEGVETESQRAFVERSGCSLIQGFLFAKPLPAKKALEVIGETGRRVRP</sequence>
<dbReference type="RefSeq" id="WP_349227519.1">
    <property type="nucleotide sequence ID" value="NZ_JBBNOP010000007.1"/>
</dbReference>
<dbReference type="PROSITE" id="PS50887">
    <property type="entry name" value="GGDEF"/>
    <property type="match status" value="1"/>
</dbReference>
<feature type="transmembrane region" description="Helical" evidence="1">
    <location>
        <begin position="69"/>
        <end position="91"/>
    </location>
</feature>
<dbReference type="SMART" id="SM00267">
    <property type="entry name" value="GGDEF"/>
    <property type="match status" value="1"/>
</dbReference>
<feature type="transmembrane region" description="Helical" evidence="1">
    <location>
        <begin position="35"/>
        <end position="57"/>
    </location>
</feature>
<dbReference type="CDD" id="cd01948">
    <property type="entry name" value="EAL"/>
    <property type="match status" value="1"/>
</dbReference>
<name>A0ABV1JEJ8_9ACTN</name>
<dbReference type="PANTHER" id="PTHR33121">
    <property type="entry name" value="CYCLIC DI-GMP PHOSPHODIESTERASE PDEF"/>
    <property type="match status" value="1"/>
</dbReference>
<evidence type="ECO:0000259" key="2">
    <source>
        <dbReference type="PROSITE" id="PS50883"/>
    </source>
</evidence>
<dbReference type="InterPro" id="IPR050706">
    <property type="entry name" value="Cyclic-di-GMP_PDE-like"/>
</dbReference>
<feature type="transmembrane region" description="Helical" evidence="1">
    <location>
        <begin position="5"/>
        <end position="23"/>
    </location>
</feature>
<dbReference type="InterPro" id="IPR035919">
    <property type="entry name" value="EAL_sf"/>
</dbReference>
<dbReference type="NCBIfam" id="TIGR00254">
    <property type="entry name" value="GGDEF"/>
    <property type="match status" value="1"/>
</dbReference>
<comment type="caution">
    <text evidence="4">The sequence shown here is derived from an EMBL/GenBank/DDBJ whole genome shotgun (WGS) entry which is preliminary data.</text>
</comment>
<dbReference type="Pfam" id="PF00990">
    <property type="entry name" value="GGDEF"/>
    <property type="match status" value="1"/>
</dbReference>
<feature type="transmembrane region" description="Helical" evidence="1">
    <location>
        <begin position="112"/>
        <end position="131"/>
    </location>
</feature>
<feature type="transmembrane region" description="Helical" evidence="1">
    <location>
        <begin position="171"/>
        <end position="189"/>
    </location>
</feature>
<feature type="domain" description="GGDEF" evidence="3">
    <location>
        <begin position="245"/>
        <end position="376"/>
    </location>
</feature>
<evidence type="ECO:0000313" key="5">
    <source>
        <dbReference type="Proteomes" id="UP001487305"/>
    </source>
</evidence>
<accession>A0ABV1JEJ8</accession>
<evidence type="ECO:0000313" key="4">
    <source>
        <dbReference type="EMBL" id="MEQ3363117.1"/>
    </source>
</evidence>
<proteinExistence type="predicted"/>
<dbReference type="CDD" id="cd01949">
    <property type="entry name" value="GGDEF"/>
    <property type="match status" value="1"/>
</dbReference>
<reference evidence="4 5" key="1">
    <citation type="submission" date="2024-04" db="EMBL/GenBank/DDBJ databases">
        <title>Human intestinal bacterial collection.</title>
        <authorList>
            <person name="Pauvert C."/>
            <person name="Hitch T.C.A."/>
            <person name="Clavel T."/>
        </authorList>
    </citation>
    <scope>NUCLEOTIDE SEQUENCE [LARGE SCALE GENOMIC DNA]</scope>
    <source>
        <strain evidence="4 5">CLA-KB-H42</strain>
    </source>
</reference>
<dbReference type="Gene3D" id="3.20.20.450">
    <property type="entry name" value="EAL domain"/>
    <property type="match status" value="1"/>
</dbReference>
<keyword evidence="1" id="KW-0812">Transmembrane</keyword>
<dbReference type="PROSITE" id="PS50883">
    <property type="entry name" value="EAL"/>
    <property type="match status" value="1"/>
</dbReference>
<dbReference type="Proteomes" id="UP001487305">
    <property type="component" value="Unassembled WGS sequence"/>
</dbReference>
<dbReference type="InterPro" id="IPR043128">
    <property type="entry name" value="Rev_trsase/Diguanyl_cyclase"/>
</dbReference>
<protein>
    <submittedName>
        <fullName evidence="4">EAL domain-containing protein</fullName>
    </submittedName>
</protein>
<dbReference type="Pfam" id="PF00563">
    <property type="entry name" value="EAL"/>
    <property type="match status" value="1"/>
</dbReference>
<feature type="transmembrane region" description="Helical" evidence="1">
    <location>
        <begin position="195"/>
        <end position="214"/>
    </location>
</feature>
<dbReference type="Gene3D" id="3.30.70.270">
    <property type="match status" value="1"/>
</dbReference>
<keyword evidence="1" id="KW-0472">Membrane</keyword>
<evidence type="ECO:0000259" key="3">
    <source>
        <dbReference type="PROSITE" id="PS50887"/>
    </source>
</evidence>
<keyword evidence="5" id="KW-1185">Reference proteome</keyword>
<organism evidence="4 5">
    <name type="scientific">Raoultibacter massiliensis</name>
    <dbReference type="NCBI Taxonomy" id="1852371"/>
    <lineage>
        <taxon>Bacteria</taxon>
        <taxon>Bacillati</taxon>
        <taxon>Actinomycetota</taxon>
        <taxon>Coriobacteriia</taxon>
        <taxon>Eggerthellales</taxon>
        <taxon>Eggerthellaceae</taxon>
        <taxon>Raoultibacter</taxon>
    </lineage>
</organism>
<feature type="domain" description="EAL" evidence="2">
    <location>
        <begin position="385"/>
        <end position="642"/>
    </location>
</feature>
<dbReference type="PANTHER" id="PTHR33121:SF79">
    <property type="entry name" value="CYCLIC DI-GMP PHOSPHODIESTERASE PDED-RELATED"/>
    <property type="match status" value="1"/>
</dbReference>
<dbReference type="SMART" id="SM00052">
    <property type="entry name" value="EAL"/>
    <property type="match status" value="1"/>
</dbReference>
<evidence type="ECO:0000256" key="1">
    <source>
        <dbReference type="SAM" id="Phobius"/>
    </source>
</evidence>